<accession>A0A7Z9DXR4</accession>
<reference evidence="2" key="1">
    <citation type="submission" date="2019-10" db="EMBL/GenBank/DDBJ databases">
        <authorList>
            <consortium name="Genoscope - CEA"/>
            <person name="William W."/>
        </authorList>
    </citation>
    <scope>NUCLEOTIDE SEQUENCE [LARGE SCALE GENOMIC DNA]</scope>
    <source>
        <strain evidence="2">BBR_PRJEB10992</strain>
    </source>
</reference>
<name>A0A7Z9DXR4_9CYAN</name>
<dbReference type="EMBL" id="CZCU02000046">
    <property type="protein sequence ID" value="VXD11685.1"/>
    <property type="molecule type" value="Genomic_DNA"/>
</dbReference>
<dbReference type="PANTHER" id="PTHR36173:SF2">
    <property type="entry name" value="RIBONUCLEASE VAPC16"/>
    <property type="match status" value="1"/>
</dbReference>
<dbReference type="OrthoDB" id="9798990at2"/>
<protein>
    <submittedName>
        <fullName evidence="2">PilT protein-like protein</fullName>
    </submittedName>
</protein>
<proteinExistence type="predicted"/>
<dbReference type="SUPFAM" id="SSF88723">
    <property type="entry name" value="PIN domain-like"/>
    <property type="match status" value="1"/>
</dbReference>
<gene>
    <name evidence="2" type="ORF">PL8927_140237</name>
</gene>
<organism evidence="2 3">
    <name type="scientific">Planktothrix serta PCC 8927</name>
    <dbReference type="NCBI Taxonomy" id="671068"/>
    <lineage>
        <taxon>Bacteria</taxon>
        <taxon>Bacillati</taxon>
        <taxon>Cyanobacteriota</taxon>
        <taxon>Cyanophyceae</taxon>
        <taxon>Oscillatoriophycideae</taxon>
        <taxon>Oscillatoriales</taxon>
        <taxon>Microcoleaceae</taxon>
        <taxon>Planktothrix</taxon>
    </lineage>
</organism>
<keyword evidence="3" id="KW-1185">Reference proteome</keyword>
<dbReference type="CDD" id="cd09872">
    <property type="entry name" value="PIN_Sll0205-like"/>
    <property type="match status" value="1"/>
</dbReference>
<dbReference type="PANTHER" id="PTHR36173">
    <property type="entry name" value="RIBONUCLEASE VAPC16-RELATED"/>
    <property type="match status" value="1"/>
</dbReference>
<dbReference type="Pfam" id="PF01850">
    <property type="entry name" value="PIN"/>
    <property type="match status" value="1"/>
</dbReference>
<sequence length="128" mass="14470">MKLLFDTHTFIWWDSQPNKLSQTALALLQDRSSILLLSVVSIWEIQIKLQVGKLTLNRALLEIIESQQKINQIEVLPVNLDHVLALDSLPLIHKDPFDRLLVAQANVENAALVSGDPIVAQYPVNVNW</sequence>
<feature type="domain" description="PIN" evidence="1">
    <location>
        <begin position="4"/>
        <end position="121"/>
    </location>
</feature>
<comment type="caution">
    <text evidence="2">The sequence shown here is derived from an EMBL/GenBank/DDBJ whole genome shotgun (WGS) entry which is preliminary data.</text>
</comment>
<dbReference type="Proteomes" id="UP000184550">
    <property type="component" value="Unassembled WGS sequence"/>
</dbReference>
<evidence type="ECO:0000313" key="2">
    <source>
        <dbReference type="EMBL" id="VXD11685.1"/>
    </source>
</evidence>
<evidence type="ECO:0000313" key="3">
    <source>
        <dbReference type="Proteomes" id="UP000184550"/>
    </source>
</evidence>
<dbReference type="InterPro" id="IPR041705">
    <property type="entry name" value="PIN_Sll0205"/>
</dbReference>
<dbReference type="AlphaFoldDB" id="A0A7Z9DXR4"/>
<dbReference type="InterPro" id="IPR029060">
    <property type="entry name" value="PIN-like_dom_sf"/>
</dbReference>
<evidence type="ECO:0000259" key="1">
    <source>
        <dbReference type="Pfam" id="PF01850"/>
    </source>
</evidence>
<dbReference type="InterPro" id="IPR002716">
    <property type="entry name" value="PIN_dom"/>
</dbReference>
<dbReference type="InterPro" id="IPR052919">
    <property type="entry name" value="TA_system_RNase"/>
</dbReference>
<dbReference type="RefSeq" id="WP_083617738.1">
    <property type="nucleotide sequence ID" value="NZ_LR734832.1"/>
</dbReference>
<dbReference type="Gene3D" id="3.40.50.1010">
    <property type="entry name" value="5'-nuclease"/>
    <property type="match status" value="1"/>
</dbReference>